<evidence type="ECO:0000313" key="4">
    <source>
        <dbReference type="Proteomes" id="UP000198640"/>
    </source>
</evidence>
<feature type="transmembrane region" description="Helical" evidence="1">
    <location>
        <begin position="141"/>
        <end position="165"/>
    </location>
</feature>
<feature type="chain" id="PRO_5011462012" evidence="2">
    <location>
        <begin position="25"/>
        <end position="195"/>
    </location>
</feature>
<keyword evidence="4" id="KW-1185">Reference proteome</keyword>
<feature type="signal peptide" evidence="2">
    <location>
        <begin position="1"/>
        <end position="24"/>
    </location>
</feature>
<feature type="transmembrane region" description="Helical" evidence="1">
    <location>
        <begin position="177"/>
        <end position="194"/>
    </location>
</feature>
<feature type="transmembrane region" description="Helical" evidence="1">
    <location>
        <begin position="66"/>
        <end position="90"/>
    </location>
</feature>
<dbReference type="EMBL" id="FNOY01000072">
    <property type="protein sequence ID" value="SDY87286.1"/>
    <property type="molecule type" value="Genomic_DNA"/>
</dbReference>
<dbReference type="Pfam" id="PF04955">
    <property type="entry name" value="HupE_UreJ"/>
    <property type="match status" value="1"/>
</dbReference>
<dbReference type="PIRSF" id="PIRSF016919">
    <property type="entry name" value="HupE_UreJ"/>
    <property type="match status" value="1"/>
</dbReference>
<evidence type="ECO:0000313" key="3">
    <source>
        <dbReference type="EMBL" id="SDY87286.1"/>
    </source>
</evidence>
<protein>
    <submittedName>
        <fullName evidence="3">Urease accessory protein</fullName>
    </submittedName>
</protein>
<dbReference type="InterPro" id="IPR007038">
    <property type="entry name" value="HupE_UreJ"/>
</dbReference>
<feature type="transmembrane region" description="Helical" evidence="1">
    <location>
        <begin position="40"/>
        <end position="59"/>
    </location>
</feature>
<dbReference type="Proteomes" id="UP000198640">
    <property type="component" value="Unassembled WGS sequence"/>
</dbReference>
<dbReference type="AlphaFoldDB" id="A0A1H3NEG6"/>
<sequence>MKKYLSAFWLIPGMIMLWPVSVHAHTGIDDVTGFEAGFWHPIGGADHLLAMVAVGLWAAQMGGKSIWLVPATFVTLMLLGGILALSGIHFSHVETGILISVLSLGILIAAALKFRPTVSAGIIGFFALFHGHAHGAEMPLAIEAATYCFGFTLSTALLHATGIASGFVLQRLNTGKIVRWAGGAIAFSGIYLALA</sequence>
<reference evidence="3 4" key="1">
    <citation type="submission" date="2016-10" db="EMBL/GenBank/DDBJ databases">
        <authorList>
            <person name="de Groot N.N."/>
        </authorList>
    </citation>
    <scope>NUCLEOTIDE SEQUENCE [LARGE SCALE GENOMIC DNA]</scope>
    <source>
        <strain evidence="3 4">Nm1</strain>
    </source>
</reference>
<keyword evidence="2" id="KW-0732">Signal</keyword>
<accession>A0A1H3NEG6</accession>
<keyword evidence="1" id="KW-1133">Transmembrane helix</keyword>
<gene>
    <name evidence="3" type="ORF">SAMN05421881_10728</name>
</gene>
<keyword evidence="1" id="KW-0472">Membrane</keyword>
<proteinExistence type="predicted"/>
<feature type="transmembrane region" description="Helical" evidence="1">
    <location>
        <begin position="96"/>
        <end position="129"/>
    </location>
</feature>
<dbReference type="RefSeq" id="WP_090415598.1">
    <property type="nucleotide sequence ID" value="NZ_FNOY01000072.1"/>
</dbReference>
<dbReference type="STRING" id="44576.SAMN05421881_10728"/>
<evidence type="ECO:0000256" key="1">
    <source>
        <dbReference type="SAM" id="Phobius"/>
    </source>
</evidence>
<name>A0A1H3NEG6_9PROT</name>
<organism evidence="3 4">
    <name type="scientific">Nitrosomonas halophila</name>
    <dbReference type="NCBI Taxonomy" id="44576"/>
    <lineage>
        <taxon>Bacteria</taxon>
        <taxon>Pseudomonadati</taxon>
        <taxon>Pseudomonadota</taxon>
        <taxon>Betaproteobacteria</taxon>
        <taxon>Nitrosomonadales</taxon>
        <taxon>Nitrosomonadaceae</taxon>
        <taxon>Nitrosomonas</taxon>
    </lineage>
</organism>
<evidence type="ECO:0000256" key="2">
    <source>
        <dbReference type="SAM" id="SignalP"/>
    </source>
</evidence>
<keyword evidence="1" id="KW-0812">Transmembrane</keyword>
<dbReference type="OrthoDB" id="9808192at2"/>